<name>A0AAE1LPB8_9NEOP</name>
<keyword evidence="3" id="KW-0863">Zinc-finger</keyword>
<gene>
    <name evidence="6" type="ORF">KUF71_014218</name>
</gene>
<evidence type="ECO:0008006" key="8">
    <source>
        <dbReference type="Google" id="ProtNLM"/>
    </source>
</evidence>
<protein>
    <recommendedName>
        <fullName evidence="8">Zinc finger BED domain-containing protein 4-like</fullName>
    </recommendedName>
</protein>
<evidence type="ECO:0000313" key="6">
    <source>
        <dbReference type="EMBL" id="KAK3925969.1"/>
    </source>
</evidence>
<evidence type="ECO:0000256" key="5">
    <source>
        <dbReference type="ARBA" id="ARBA00023242"/>
    </source>
</evidence>
<dbReference type="Proteomes" id="UP001219518">
    <property type="component" value="Unassembled WGS sequence"/>
</dbReference>
<proteinExistence type="predicted"/>
<dbReference type="InterPro" id="IPR052035">
    <property type="entry name" value="ZnF_BED_domain_contain"/>
</dbReference>
<dbReference type="GO" id="GO:0008270">
    <property type="term" value="F:zinc ion binding"/>
    <property type="evidence" value="ECO:0007669"/>
    <property type="project" value="UniProtKB-KW"/>
</dbReference>
<sequence>MAGFVSEQPGLVRAISGYIGTIIRNNPFLYGRSVMAKKRHAGNLMKHLQSHHYETFKAVKEEEERRRGAGALTTAEPEAKRQCKWPDGVQMTAKVLQLHCVRLVSENCLALRFLDYEAFQDIIRPMINAMPLHERFTVSSRNAPEKIAEFAELVRQYMIKEAEGKMVSLKVDGASKDHRHFLGVNTQFCVKGKSVVRTLGIEELHGESSAQKLKSHITIMLHRFKIEPKQVVSFTSDSGANYNLAGKLLAEHAQEQEVEDPDDDFNIEEGGAWAHADVELHQDDFKMQSVRCAAHTLQLAIEDAMKADSSHQNIVKKVRNLAKYLLQDTKA</sequence>
<dbReference type="GO" id="GO:0005634">
    <property type="term" value="C:nucleus"/>
    <property type="evidence" value="ECO:0007669"/>
    <property type="project" value="UniProtKB-SubCell"/>
</dbReference>
<comment type="caution">
    <text evidence="6">The sequence shown here is derived from an EMBL/GenBank/DDBJ whole genome shotgun (WGS) entry which is preliminary data.</text>
</comment>
<evidence type="ECO:0000256" key="1">
    <source>
        <dbReference type="ARBA" id="ARBA00004123"/>
    </source>
</evidence>
<dbReference type="PANTHER" id="PTHR46481:SF10">
    <property type="entry name" value="ZINC FINGER BED DOMAIN-CONTAINING PROTEIN 39"/>
    <property type="match status" value="1"/>
</dbReference>
<evidence type="ECO:0000256" key="3">
    <source>
        <dbReference type="ARBA" id="ARBA00022771"/>
    </source>
</evidence>
<accession>A0AAE1LPB8</accession>
<dbReference type="SUPFAM" id="SSF53098">
    <property type="entry name" value="Ribonuclease H-like"/>
    <property type="match status" value="1"/>
</dbReference>
<dbReference type="InterPro" id="IPR012337">
    <property type="entry name" value="RNaseH-like_sf"/>
</dbReference>
<reference evidence="6" key="2">
    <citation type="journal article" date="2023" name="BMC Genomics">
        <title>Pest status, molecular evolution, and epigenetic factors derived from the genome assembly of Frankliniella fusca, a thysanopteran phytovirus vector.</title>
        <authorList>
            <person name="Catto M.A."/>
            <person name="Labadie P.E."/>
            <person name="Jacobson A.L."/>
            <person name="Kennedy G.G."/>
            <person name="Srinivasan R."/>
            <person name="Hunt B.G."/>
        </authorList>
    </citation>
    <scope>NUCLEOTIDE SEQUENCE</scope>
    <source>
        <strain evidence="6">PL_HMW_Pooled</strain>
    </source>
</reference>
<dbReference type="EMBL" id="JAHWGI010001242">
    <property type="protein sequence ID" value="KAK3925969.1"/>
    <property type="molecule type" value="Genomic_DNA"/>
</dbReference>
<dbReference type="AlphaFoldDB" id="A0AAE1LPB8"/>
<evidence type="ECO:0000256" key="2">
    <source>
        <dbReference type="ARBA" id="ARBA00022723"/>
    </source>
</evidence>
<organism evidence="6 7">
    <name type="scientific">Frankliniella fusca</name>
    <dbReference type="NCBI Taxonomy" id="407009"/>
    <lineage>
        <taxon>Eukaryota</taxon>
        <taxon>Metazoa</taxon>
        <taxon>Ecdysozoa</taxon>
        <taxon>Arthropoda</taxon>
        <taxon>Hexapoda</taxon>
        <taxon>Insecta</taxon>
        <taxon>Pterygota</taxon>
        <taxon>Neoptera</taxon>
        <taxon>Paraneoptera</taxon>
        <taxon>Thysanoptera</taxon>
        <taxon>Terebrantia</taxon>
        <taxon>Thripoidea</taxon>
        <taxon>Thripidae</taxon>
        <taxon>Frankliniella</taxon>
    </lineage>
</organism>
<keyword evidence="7" id="KW-1185">Reference proteome</keyword>
<evidence type="ECO:0000256" key="4">
    <source>
        <dbReference type="ARBA" id="ARBA00022833"/>
    </source>
</evidence>
<evidence type="ECO:0000313" key="7">
    <source>
        <dbReference type="Proteomes" id="UP001219518"/>
    </source>
</evidence>
<comment type="subcellular location">
    <subcellularLocation>
        <location evidence="1">Nucleus</location>
    </subcellularLocation>
</comment>
<keyword evidence="4" id="KW-0862">Zinc</keyword>
<keyword evidence="5" id="KW-0539">Nucleus</keyword>
<dbReference type="PANTHER" id="PTHR46481">
    <property type="entry name" value="ZINC FINGER BED DOMAIN-CONTAINING PROTEIN 4"/>
    <property type="match status" value="1"/>
</dbReference>
<keyword evidence="2" id="KW-0479">Metal-binding</keyword>
<reference evidence="6" key="1">
    <citation type="submission" date="2021-07" db="EMBL/GenBank/DDBJ databases">
        <authorList>
            <person name="Catto M.A."/>
            <person name="Jacobson A."/>
            <person name="Kennedy G."/>
            <person name="Labadie P."/>
            <person name="Hunt B.G."/>
            <person name="Srinivasan R."/>
        </authorList>
    </citation>
    <scope>NUCLEOTIDE SEQUENCE</scope>
    <source>
        <strain evidence="6">PL_HMW_Pooled</strain>
        <tissue evidence="6">Head</tissue>
    </source>
</reference>